<gene>
    <name evidence="18" type="ORF">LDX50_02020</name>
</gene>
<feature type="coiled-coil region" evidence="14">
    <location>
        <begin position="41"/>
        <end position="68"/>
    </location>
</feature>
<keyword evidence="10" id="KW-0067">ATP-binding</keyword>
<feature type="transmembrane region" description="Helical" evidence="15">
    <location>
        <begin position="229"/>
        <end position="252"/>
    </location>
</feature>
<feature type="transmembrane region" description="Helical" evidence="15">
    <location>
        <begin position="918"/>
        <end position="942"/>
    </location>
</feature>
<evidence type="ECO:0000256" key="7">
    <source>
        <dbReference type="ARBA" id="ARBA00022692"/>
    </source>
</evidence>
<feature type="transmembrane region" description="Helical" evidence="15">
    <location>
        <begin position="413"/>
        <end position="431"/>
    </location>
</feature>
<dbReference type="CDD" id="cd00082">
    <property type="entry name" value="HisKA"/>
    <property type="match status" value="1"/>
</dbReference>
<dbReference type="Gene3D" id="6.10.340.10">
    <property type="match status" value="1"/>
</dbReference>
<evidence type="ECO:0000256" key="8">
    <source>
        <dbReference type="ARBA" id="ARBA00022741"/>
    </source>
</evidence>
<dbReference type="EC" id="2.7.13.3" evidence="3"/>
<dbReference type="RefSeq" id="WP_225696733.1">
    <property type="nucleotide sequence ID" value="NZ_JAIXNE010000001.1"/>
</dbReference>
<evidence type="ECO:0000256" key="12">
    <source>
        <dbReference type="ARBA" id="ARBA00023012"/>
    </source>
</evidence>
<feature type="transmembrane region" description="Helical" evidence="15">
    <location>
        <begin position="272"/>
        <end position="290"/>
    </location>
</feature>
<organism evidence="18 19">
    <name type="scientific">Fulvivirga sedimenti</name>
    <dbReference type="NCBI Taxonomy" id="2879465"/>
    <lineage>
        <taxon>Bacteria</taxon>
        <taxon>Pseudomonadati</taxon>
        <taxon>Bacteroidota</taxon>
        <taxon>Cytophagia</taxon>
        <taxon>Cytophagales</taxon>
        <taxon>Fulvivirgaceae</taxon>
        <taxon>Fulvivirga</taxon>
    </lineage>
</organism>
<dbReference type="SUPFAM" id="SSF47384">
    <property type="entry name" value="Homodimeric domain of signal transducing histidine kinase"/>
    <property type="match status" value="1"/>
</dbReference>
<dbReference type="InterPro" id="IPR036097">
    <property type="entry name" value="HisK_dim/P_sf"/>
</dbReference>
<feature type="transmembrane region" description="Helical" evidence="15">
    <location>
        <begin position="746"/>
        <end position="767"/>
    </location>
</feature>
<proteinExistence type="predicted"/>
<name>A0A9X1HKB9_9BACT</name>
<dbReference type="InterPro" id="IPR005467">
    <property type="entry name" value="His_kinase_dom"/>
</dbReference>
<keyword evidence="19" id="KW-1185">Reference proteome</keyword>
<dbReference type="EMBL" id="JAIXNE010000001">
    <property type="protein sequence ID" value="MCA6073620.1"/>
    <property type="molecule type" value="Genomic_DNA"/>
</dbReference>
<dbReference type="GO" id="GO:0005886">
    <property type="term" value="C:plasma membrane"/>
    <property type="evidence" value="ECO:0007669"/>
    <property type="project" value="UniProtKB-SubCell"/>
</dbReference>
<feature type="transmembrane region" description="Helical" evidence="15">
    <location>
        <begin position="443"/>
        <end position="463"/>
    </location>
</feature>
<evidence type="ECO:0000256" key="6">
    <source>
        <dbReference type="ARBA" id="ARBA00022679"/>
    </source>
</evidence>
<evidence type="ECO:0000256" key="5">
    <source>
        <dbReference type="ARBA" id="ARBA00022553"/>
    </source>
</evidence>
<feature type="transmembrane region" description="Helical" evidence="15">
    <location>
        <begin position="311"/>
        <end position="336"/>
    </location>
</feature>
<dbReference type="SUPFAM" id="SSF55874">
    <property type="entry name" value="ATPase domain of HSP90 chaperone/DNA topoisomerase II/histidine kinase"/>
    <property type="match status" value="1"/>
</dbReference>
<dbReference type="InterPro" id="IPR004358">
    <property type="entry name" value="Sig_transdc_His_kin-like_C"/>
</dbReference>
<dbReference type="PROSITE" id="PS50109">
    <property type="entry name" value="HIS_KIN"/>
    <property type="match status" value="1"/>
</dbReference>
<evidence type="ECO:0000256" key="1">
    <source>
        <dbReference type="ARBA" id="ARBA00000085"/>
    </source>
</evidence>
<feature type="transmembrane region" description="Helical" evidence="15">
    <location>
        <begin position="711"/>
        <end position="734"/>
    </location>
</feature>
<evidence type="ECO:0000256" key="14">
    <source>
        <dbReference type="SAM" id="Coils"/>
    </source>
</evidence>
<keyword evidence="6" id="KW-0808">Transferase</keyword>
<dbReference type="PROSITE" id="PS50885">
    <property type="entry name" value="HAMP"/>
    <property type="match status" value="1"/>
</dbReference>
<evidence type="ECO:0000256" key="13">
    <source>
        <dbReference type="ARBA" id="ARBA00023136"/>
    </source>
</evidence>
<dbReference type="InterPro" id="IPR036890">
    <property type="entry name" value="HATPase_C_sf"/>
</dbReference>
<dbReference type="InterPro" id="IPR050398">
    <property type="entry name" value="HssS/ArlS-like"/>
</dbReference>
<dbReference type="Gene3D" id="1.10.287.130">
    <property type="match status" value="1"/>
</dbReference>
<dbReference type="InterPro" id="IPR003660">
    <property type="entry name" value="HAMP_dom"/>
</dbReference>
<protein>
    <recommendedName>
        <fullName evidence="3">histidine kinase</fullName>
        <ecNumber evidence="3">2.7.13.3</ecNumber>
    </recommendedName>
</protein>
<keyword evidence="14" id="KW-0175">Coiled coil</keyword>
<evidence type="ECO:0000256" key="4">
    <source>
        <dbReference type="ARBA" id="ARBA00022475"/>
    </source>
</evidence>
<feature type="domain" description="Histidine kinase" evidence="16">
    <location>
        <begin position="1007"/>
        <end position="1213"/>
    </location>
</feature>
<evidence type="ECO:0000256" key="2">
    <source>
        <dbReference type="ARBA" id="ARBA00004651"/>
    </source>
</evidence>
<dbReference type="GO" id="GO:0005524">
    <property type="term" value="F:ATP binding"/>
    <property type="evidence" value="ECO:0007669"/>
    <property type="project" value="UniProtKB-KW"/>
</dbReference>
<accession>A0A9X1HKB9</accession>
<dbReference type="InterPro" id="IPR003661">
    <property type="entry name" value="HisK_dim/P_dom"/>
</dbReference>
<keyword evidence="7 15" id="KW-0812">Transmembrane</keyword>
<evidence type="ECO:0000259" key="17">
    <source>
        <dbReference type="PROSITE" id="PS50885"/>
    </source>
</evidence>
<keyword evidence="11 15" id="KW-1133">Transmembrane helix</keyword>
<evidence type="ECO:0000259" key="16">
    <source>
        <dbReference type="PROSITE" id="PS50109"/>
    </source>
</evidence>
<dbReference type="SMART" id="SM00388">
    <property type="entry name" value="HisKA"/>
    <property type="match status" value="1"/>
</dbReference>
<dbReference type="Proteomes" id="UP001139409">
    <property type="component" value="Unassembled WGS sequence"/>
</dbReference>
<dbReference type="InterPro" id="IPR003594">
    <property type="entry name" value="HATPase_dom"/>
</dbReference>
<evidence type="ECO:0000313" key="18">
    <source>
        <dbReference type="EMBL" id="MCA6073620.1"/>
    </source>
</evidence>
<dbReference type="PANTHER" id="PTHR45528">
    <property type="entry name" value="SENSOR HISTIDINE KINASE CPXA"/>
    <property type="match status" value="1"/>
</dbReference>
<comment type="caution">
    <text evidence="18">The sequence shown here is derived from an EMBL/GenBank/DDBJ whole genome shotgun (WGS) entry which is preliminary data.</text>
</comment>
<keyword evidence="12" id="KW-0902">Two-component regulatory system</keyword>
<keyword evidence="13 15" id="KW-0472">Membrane</keyword>
<dbReference type="Pfam" id="PF00512">
    <property type="entry name" value="HisKA"/>
    <property type="match status" value="1"/>
</dbReference>
<keyword evidence="5" id="KW-0597">Phosphoprotein</keyword>
<evidence type="ECO:0000256" key="15">
    <source>
        <dbReference type="SAM" id="Phobius"/>
    </source>
</evidence>
<dbReference type="GO" id="GO:0000155">
    <property type="term" value="F:phosphorelay sensor kinase activity"/>
    <property type="evidence" value="ECO:0007669"/>
    <property type="project" value="InterPro"/>
</dbReference>
<reference evidence="18" key="1">
    <citation type="submission" date="2021-09" db="EMBL/GenBank/DDBJ databases">
        <title>Fulvivirga sp. isolated from coastal sediment.</title>
        <authorList>
            <person name="Yu H."/>
        </authorList>
    </citation>
    <scope>NUCLEOTIDE SEQUENCE</scope>
    <source>
        <strain evidence="18">1062</strain>
    </source>
</reference>
<keyword evidence="8" id="KW-0547">Nucleotide-binding</keyword>
<dbReference type="PRINTS" id="PR00344">
    <property type="entry name" value="BCTRLSENSOR"/>
</dbReference>
<feature type="transmembrane region" description="Helical" evidence="15">
    <location>
        <begin position="389"/>
        <end position="407"/>
    </location>
</feature>
<comment type="subcellular location">
    <subcellularLocation>
        <location evidence="2">Cell membrane</location>
        <topology evidence="2">Multi-pass membrane protein</topology>
    </subcellularLocation>
</comment>
<feature type="transmembrane region" description="Helical" evidence="15">
    <location>
        <begin position="12"/>
        <end position="29"/>
    </location>
</feature>
<feature type="transmembrane region" description="Helical" evidence="15">
    <location>
        <begin position="193"/>
        <end position="217"/>
    </location>
</feature>
<dbReference type="Gene3D" id="3.30.565.10">
    <property type="entry name" value="Histidine kinase-like ATPase, C-terminal domain"/>
    <property type="match status" value="1"/>
</dbReference>
<dbReference type="Pfam" id="PF02518">
    <property type="entry name" value="HATPase_c"/>
    <property type="match status" value="1"/>
</dbReference>
<feature type="transmembrane region" description="Helical" evidence="15">
    <location>
        <begin position="356"/>
        <end position="377"/>
    </location>
</feature>
<sequence>MRNYSRKKHIFWLLAAIVLIAASLIFYLYRSSPIDYVPYLQERISVELERMNEEAVSLSDKIQDAQVYFDQVPLDTEFPHYIYKNGVLVYWSDYRYVPDYTSLEGIDSLSFLTTIRHDMMVIHRSYGDDLEMYSLLPLADRYKIDNNYVHSGINEELFGTTEVSISDEGEEVCIQSDCLFAITLKEPLFRENLAAVALALFWLGILFFVLGIVSSAWSLGNSGDASRGLFMLIAGLLGMRALTLISGFPGIIYETELFDSKNFASSAINPSLGDLFINLLLTIIVLAYLFRFLSRWKNITWLTSLRPGTRFLISVIICGLFGLSFHYQYLFLQTLYNNSQLSFDINHTIQFDTLRVVGFGVVILNAIISFISFHILISGLGRWLESRSIYISLILGLGIFALLNIAIGQPFLISLIVALLYTMVLWFSGLYKELLKVRYRTFLYLFTGIIATSILVTFTVHSFEQKREIDRKLRFANQFLIENDNLAEFLLDEAIHKIAEDVFIQSRLSSPFMSKDIIRSKIRQVYLSNYFDKYDVNIHLYNPKFEPYDIPAEITPQEINSWRNGEYTTNYENIYFINRLAGQASKRYLSLVEIERRGLTVGYILIDMSLKRIIPDNVYPELLVDNRFLLPYQNAEYSYAVMENRRITYYAGEFNYQKFFDPSILDGEELYAAGIEREGFEHLGIRSRQGKTVVISSKEHPNVHLVSNFSFFFLLLVSVVLVFSGIYALLYAYRNLDLSYSAKIQLYLNVSFFLPLIAVSLTTLSVINSSFREDQREEYYRRAENISMDVSDDLERYLSDLTSDLEELPNQLNFIGNVTGLDINLFSVRGKLLGTSQPRIYENELLSSYINPHALAQIRDGGETFHIAEESVGSLIYNNTFFGVRSFETGNLIGILSIPFFQSANELEQNQIEVLTNVMNIFTVIFIVFMILSSLASEWLTFPLRFITQKLKKTTLTGFNEPLSWKADDEIGLMVSEYNRMLDNLEESKKALARSQKETAWREIAQQVAHEIKNPLTPMKLTLQHLSRRLKDGQDELQKPLQSLLHQVDTLSDIASSFSSFAKLPIPEHERYELSAILKKTAQLYATSQKVDIQVNIARDPVYSMGDEKLMGRILSNIVLNAIQAHSDGTPRVELSLTEVGTDKVLIEIRDYGSGIDESITNKIFIPNFTTKEAGSGIGLAVAKHGVEHAGGKIWFESHSRGTSFFIELPIVS</sequence>
<evidence type="ECO:0000256" key="3">
    <source>
        <dbReference type="ARBA" id="ARBA00012438"/>
    </source>
</evidence>
<evidence type="ECO:0000256" key="9">
    <source>
        <dbReference type="ARBA" id="ARBA00022777"/>
    </source>
</evidence>
<dbReference type="SMART" id="SM00387">
    <property type="entry name" value="HATPase_c"/>
    <property type="match status" value="1"/>
</dbReference>
<dbReference type="AlphaFoldDB" id="A0A9X1HKB9"/>
<evidence type="ECO:0000256" key="11">
    <source>
        <dbReference type="ARBA" id="ARBA00022989"/>
    </source>
</evidence>
<comment type="catalytic activity">
    <reaction evidence="1">
        <text>ATP + protein L-histidine = ADP + protein N-phospho-L-histidine.</text>
        <dbReference type="EC" id="2.7.13.3"/>
    </reaction>
</comment>
<evidence type="ECO:0000313" key="19">
    <source>
        <dbReference type="Proteomes" id="UP001139409"/>
    </source>
</evidence>
<dbReference type="PANTHER" id="PTHR45528:SF1">
    <property type="entry name" value="SENSOR HISTIDINE KINASE CPXA"/>
    <property type="match status" value="1"/>
</dbReference>
<keyword evidence="4" id="KW-1003">Cell membrane</keyword>
<evidence type="ECO:0000256" key="10">
    <source>
        <dbReference type="ARBA" id="ARBA00022840"/>
    </source>
</evidence>
<feature type="domain" description="HAMP" evidence="17">
    <location>
        <begin position="938"/>
        <end position="990"/>
    </location>
</feature>
<keyword evidence="9 18" id="KW-0418">Kinase</keyword>